<dbReference type="Gene3D" id="3.40.50.720">
    <property type="entry name" value="NAD(P)-binding Rossmann-like Domain"/>
    <property type="match status" value="1"/>
</dbReference>
<proteinExistence type="predicted"/>
<evidence type="ECO:0000313" key="3">
    <source>
        <dbReference type="Proteomes" id="UP000653493"/>
    </source>
</evidence>
<dbReference type="EMBL" id="BMSL01000003">
    <property type="protein sequence ID" value="GGS29298.1"/>
    <property type="molecule type" value="Genomic_DNA"/>
</dbReference>
<reference evidence="2" key="1">
    <citation type="journal article" date="2014" name="Int. J. Syst. Evol. Microbiol.">
        <title>Complete genome sequence of Corynebacterium casei LMG S-19264T (=DSM 44701T), isolated from a smear-ripened cheese.</title>
        <authorList>
            <consortium name="US DOE Joint Genome Institute (JGI-PGF)"/>
            <person name="Walter F."/>
            <person name="Albersmeier A."/>
            <person name="Kalinowski J."/>
            <person name="Ruckert C."/>
        </authorList>
    </citation>
    <scope>NUCLEOTIDE SEQUENCE</scope>
    <source>
        <strain evidence="2">JCM 4234</strain>
    </source>
</reference>
<gene>
    <name evidence="2" type="ORF">GCM10010238_17660</name>
</gene>
<sequence>MRQSPTRIADYEPTAGRRRAATLAASGRQPGDPVRAAAAIAAVVDADEPPLRFLLGSDALAGARARLERTRAETDANEALTRSVDVP</sequence>
<organism evidence="2 3">
    <name type="scientific">Streptomyces griseoviridis</name>
    <dbReference type="NCBI Taxonomy" id="45398"/>
    <lineage>
        <taxon>Bacteria</taxon>
        <taxon>Bacillati</taxon>
        <taxon>Actinomycetota</taxon>
        <taxon>Actinomycetes</taxon>
        <taxon>Kitasatosporales</taxon>
        <taxon>Streptomycetaceae</taxon>
        <taxon>Streptomyces</taxon>
    </lineage>
</organism>
<evidence type="ECO:0000256" key="1">
    <source>
        <dbReference type="SAM" id="MobiDB-lite"/>
    </source>
</evidence>
<keyword evidence="3" id="KW-1185">Reference proteome</keyword>
<evidence type="ECO:0000313" key="2">
    <source>
        <dbReference type="EMBL" id="GGS29298.1"/>
    </source>
</evidence>
<feature type="region of interest" description="Disordered" evidence="1">
    <location>
        <begin position="1"/>
        <end position="31"/>
    </location>
</feature>
<reference evidence="2" key="2">
    <citation type="submission" date="2020-09" db="EMBL/GenBank/DDBJ databases">
        <authorList>
            <person name="Sun Q."/>
            <person name="Ohkuma M."/>
        </authorList>
    </citation>
    <scope>NUCLEOTIDE SEQUENCE</scope>
    <source>
        <strain evidence="2">JCM 4234</strain>
    </source>
</reference>
<comment type="caution">
    <text evidence="2">The sequence shown here is derived from an EMBL/GenBank/DDBJ whole genome shotgun (WGS) entry which is preliminary data.</text>
</comment>
<dbReference type="AlphaFoldDB" id="A0A918LCF5"/>
<name>A0A918LCF5_STRGD</name>
<accession>A0A918LCF5</accession>
<dbReference type="Proteomes" id="UP000653493">
    <property type="component" value="Unassembled WGS sequence"/>
</dbReference>
<protein>
    <recommendedName>
        <fullName evidence="4">Short-chain dehydrogenase</fullName>
    </recommendedName>
</protein>
<feature type="compositionally biased region" description="Low complexity" evidence="1">
    <location>
        <begin position="21"/>
        <end position="31"/>
    </location>
</feature>
<evidence type="ECO:0008006" key="4">
    <source>
        <dbReference type="Google" id="ProtNLM"/>
    </source>
</evidence>